<dbReference type="GO" id="GO:0006098">
    <property type="term" value="P:pentose-phosphate shunt"/>
    <property type="evidence" value="ECO:0007669"/>
    <property type="project" value="UniProtKB-UniPathway"/>
</dbReference>
<dbReference type="InterPro" id="IPR039104">
    <property type="entry name" value="6PGL"/>
</dbReference>
<evidence type="ECO:0000256" key="4">
    <source>
        <dbReference type="ARBA" id="ARBA00010662"/>
    </source>
</evidence>
<evidence type="ECO:0000256" key="6">
    <source>
        <dbReference type="ARBA" id="ARBA00020337"/>
    </source>
</evidence>
<evidence type="ECO:0000256" key="1">
    <source>
        <dbReference type="ARBA" id="ARBA00000832"/>
    </source>
</evidence>
<gene>
    <name evidence="7" type="primary">pgl</name>
    <name evidence="9" type="ORF">C7959_11752</name>
</gene>
<dbReference type="InterPro" id="IPR006148">
    <property type="entry name" value="Glc/Gal-6P_isomerase"/>
</dbReference>
<dbReference type="NCBIfam" id="TIGR01198">
    <property type="entry name" value="pgl"/>
    <property type="match status" value="1"/>
</dbReference>
<accession>A0A4V3GYC4</accession>
<evidence type="ECO:0000259" key="8">
    <source>
        <dbReference type="Pfam" id="PF01182"/>
    </source>
</evidence>
<dbReference type="SUPFAM" id="SSF100950">
    <property type="entry name" value="NagB/RpiA/CoA transferase-like"/>
    <property type="match status" value="1"/>
</dbReference>
<dbReference type="CDD" id="cd01400">
    <property type="entry name" value="6PGL"/>
    <property type="match status" value="1"/>
</dbReference>
<reference evidence="9 10" key="1">
    <citation type="submission" date="2019-03" db="EMBL/GenBank/DDBJ databases">
        <title>Subsurface microbial communities from deep shales in Ohio and West Virginia, USA.</title>
        <authorList>
            <person name="Wrighton K."/>
        </authorList>
    </citation>
    <scope>NUCLEOTIDE SEQUENCE [LARGE SCALE GENOMIC DNA]</scope>
    <source>
        <strain evidence="9 10">MSL 6dP</strain>
    </source>
</reference>
<dbReference type="Pfam" id="PF01182">
    <property type="entry name" value="Glucosamine_iso"/>
    <property type="match status" value="1"/>
</dbReference>
<keyword evidence="7" id="KW-0378">Hydrolase</keyword>
<dbReference type="InterPro" id="IPR037171">
    <property type="entry name" value="NagB/RpiA_transferase-like"/>
</dbReference>
<dbReference type="EC" id="3.1.1.31" evidence="5 7"/>
<keyword evidence="10" id="KW-1185">Reference proteome</keyword>
<dbReference type="GO" id="GO:0017057">
    <property type="term" value="F:6-phosphogluconolactonase activity"/>
    <property type="evidence" value="ECO:0007669"/>
    <property type="project" value="UniProtKB-UniRule"/>
</dbReference>
<comment type="catalytic activity">
    <reaction evidence="1 7">
        <text>6-phospho-D-glucono-1,5-lactone + H2O = 6-phospho-D-gluconate + H(+)</text>
        <dbReference type="Rhea" id="RHEA:12556"/>
        <dbReference type="ChEBI" id="CHEBI:15377"/>
        <dbReference type="ChEBI" id="CHEBI:15378"/>
        <dbReference type="ChEBI" id="CHEBI:57955"/>
        <dbReference type="ChEBI" id="CHEBI:58759"/>
        <dbReference type="EC" id="3.1.1.31"/>
    </reaction>
</comment>
<dbReference type="InterPro" id="IPR005900">
    <property type="entry name" value="6-phosphogluconolactonase_DevB"/>
</dbReference>
<dbReference type="UniPathway" id="UPA00115">
    <property type="reaction ID" value="UER00409"/>
</dbReference>
<name>A0A4V3GYC4_9FIRM</name>
<dbReference type="AlphaFoldDB" id="A0A4V3GYC4"/>
<comment type="similarity">
    <text evidence="4 7">Belongs to the glucosamine/galactosamine-6-phosphate isomerase family. 6-phosphogluconolactonase subfamily.</text>
</comment>
<protein>
    <recommendedName>
        <fullName evidence="6 7">6-phosphogluconolactonase</fullName>
        <shortName evidence="7">6PGL</shortName>
        <ecNumber evidence="5 7">3.1.1.31</ecNumber>
    </recommendedName>
</protein>
<comment type="pathway">
    <text evidence="3 7">Carbohydrate degradation; pentose phosphate pathway; D-ribulose 5-phosphate from D-glucose 6-phosphate (oxidative stage): step 2/3.</text>
</comment>
<dbReference type="PANTHER" id="PTHR11054:SF0">
    <property type="entry name" value="6-PHOSPHOGLUCONOLACTONASE"/>
    <property type="match status" value="1"/>
</dbReference>
<dbReference type="STRING" id="926561.GCA_000379025_02107"/>
<comment type="function">
    <text evidence="2 7">Hydrolysis of 6-phosphogluconolactone to 6-phosphogluconate.</text>
</comment>
<dbReference type="GO" id="GO:0005975">
    <property type="term" value="P:carbohydrate metabolic process"/>
    <property type="evidence" value="ECO:0007669"/>
    <property type="project" value="UniProtKB-UniRule"/>
</dbReference>
<proteinExistence type="inferred from homology"/>
<evidence type="ECO:0000256" key="2">
    <source>
        <dbReference type="ARBA" id="ARBA00002681"/>
    </source>
</evidence>
<dbReference type="EMBL" id="SOEG01000017">
    <property type="protein sequence ID" value="TDX50971.1"/>
    <property type="molecule type" value="Genomic_DNA"/>
</dbReference>
<evidence type="ECO:0000313" key="10">
    <source>
        <dbReference type="Proteomes" id="UP000295832"/>
    </source>
</evidence>
<evidence type="ECO:0000256" key="5">
    <source>
        <dbReference type="ARBA" id="ARBA00013198"/>
    </source>
</evidence>
<evidence type="ECO:0000256" key="3">
    <source>
        <dbReference type="ARBA" id="ARBA00004961"/>
    </source>
</evidence>
<comment type="caution">
    <text evidence="9">The sequence shown here is derived from an EMBL/GenBank/DDBJ whole genome shotgun (WGS) entry which is preliminary data.</text>
</comment>
<evidence type="ECO:0000256" key="7">
    <source>
        <dbReference type="RuleBase" id="RU365095"/>
    </source>
</evidence>
<organism evidence="9 10">
    <name type="scientific">Orenia marismortui</name>
    <dbReference type="NCBI Taxonomy" id="46469"/>
    <lineage>
        <taxon>Bacteria</taxon>
        <taxon>Bacillati</taxon>
        <taxon>Bacillota</taxon>
        <taxon>Clostridia</taxon>
        <taxon>Halanaerobiales</taxon>
        <taxon>Halobacteroidaceae</taxon>
        <taxon>Orenia</taxon>
    </lineage>
</organism>
<evidence type="ECO:0000313" key="9">
    <source>
        <dbReference type="EMBL" id="TDX50971.1"/>
    </source>
</evidence>
<dbReference type="Gene3D" id="3.40.50.1360">
    <property type="match status" value="1"/>
</dbReference>
<dbReference type="PANTHER" id="PTHR11054">
    <property type="entry name" value="6-PHOSPHOGLUCONOLACTONASE"/>
    <property type="match status" value="1"/>
</dbReference>
<feature type="domain" description="Glucosamine/galactosamine-6-phosphate isomerase" evidence="8">
    <location>
        <begin position="8"/>
        <end position="220"/>
    </location>
</feature>
<sequence length="232" mass="26429">MKTIVDRRADLERRAAKEIINNIENLLEDQDYINLGIVGGSSVSGIFNHLKDSKIAWDKVHIFMVDERLVSLDSDESNFKLAKESFLDKLIESGKLTEENLHPFIYDSSQKNYGLNKYRKELDKYGGEMDVVILSAGEDGHTASLFPKHQSIKEDFDSYILVDNSPKPPARRISASKNLILKSKISFLLFFGQKKADAYKSFLDKDIAIEECPVKLVKDIDESYIFTDILLD</sequence>
<dbReference type="RefSeq" id="WP_134117257.1">
    <property type="nucleotide sequence ID" value="NZ_SOEG01000017.1"/>
</dbReference>
<dbReference type="Proteomes" id="UP000295832">
    <property type="component" value="Unassembled WGS sequence"/>
</dbReference>